<name>A0A1I5E4Z4_9FIRM</name>
<dbReference type="OrthoDB" id="9802264at2"/>
<dbReference type="InterPro" id="IPR017871">
    <property type="entry name" value="ABC_transporter-like_CS"/>
</dbReference>
<evidence type="ECO:0000313" key="5">
    <source>
        <dbReference type="EMBL" id="SFO06532.1"/>
    </source>
</evidence>
<keyword evidence="6" id="KW-1185">Reference proteome</keyword>
<accession>A0A1I5E4Z4</accession>
<dbReference type="PANTHER" id="PTHR42781:SF4">
    <property type="entry name" value="SPERMIDINE_PUTRESCINE IMPORT ATP-BINDING PROTEIN POTA"/>
    <property type="match status" value="1"/>
</dbReference>
<dbReference type="SMART" id="SM00382">
    <property type="entry name" value="AAA"/>
    <property type="match status" value="1"/>
</dbReference>
<dbReference type="InterPro" id="IPR027417">
    <property type="entry name" value="P-loop_NTPase"/>
</dbReference>
<dbReference type="InterPro" id="IPR003593">
    <property type="entry name" value="AAA+_ATPase"/>
</dbReference>
<dbReference type="Proteomes" id="UP000198806">
    <property type="component" value="Unassembled WGS sequence"/>
</dbReference>
<dbReference type="PROSITE" id="PS00211">
    <property type="entry name" value="ABC_TRANSPORTER_1"/>
    <property type="match status" value="1"/>
</dbReference>
<dbReference type="STRING" id="1527.SAMN04489757_10818"/>
<dbReference type="AlphaFoldDB" id="A0A1I5E4Z4"/>
<gene>
    <name evidence="5" type="ORF">SAMN04489757_10818</name>
</gene>
<evidence type="ECO:0000256" key="3">
    <source>
        <dbReference type="ARBA" id="ARBA00022840"/>
    </source>
</evidence>
<dbReference type="PROSITE" id="PS50893">
    <property type="entry name" value="ABC_TRANSPORTER_2"/>
    <property type="match status" value="1"/>
</dbReference>
<sequence>MSLKVHIHSKLKGFELKVDFETNGKPMGILGASGCGKSMTLKCIAGIMTPDEGYIELRGKVLFDSKNKINLKPQDRKVGYLFQNYALFPNMTVAQNIAVGIRGSKSEKTEVVTKMLHNFHLQGLEKRYPSQLSGGQQQRVALARILAYEPDALLLDEPFSALDAYLKEELQIQLHDLLSSYEGESLLVTHSRNEVYELTKDLMVLEHGKILMSGDTKNIFLEPVKMQAAKLTGCKNLSKAKKIADNQVEALDWGIVLTVKAPIPDNLSGIGIRAHDFKPYIKGNSVNWVLGEEESFNKIPCRVKKITESPFEWVVLVDTKGSSQYSDINSQSRDINSHEDINHHDSVIWWKIGKNQLNSQLSNGMPEFITVAPEDILLLID</sequence>
<feature type="domain" description="ABC transporter" evidence="4">
    <location>
        <begin position="1"/>
        <end position="232"/>
    </location>
</feature>
<keyword evidence="2" id="KW-0547">Nucleotide-binding</keyword>
<dbReference type="GO" id="GO:0016887">
    <property type="term" value="F:ATP hydrolysis activity"/>
    <property type="evidence" value="ECO:0007669"/>
    <property type="project" value="InterPro"/>
</dbReference>
<dbReference type="GO" id="GO:0005524">
    <property type="term" value="F:ATP binding"/>
    <property type="evidence" value="ECO:0007669"/>
    <property type="project" value="UniProtKB-KW"/>
</dbReference>
<dbReference type="SUPFAM" id="SSF52540">
    <property type="entry name" value="P-loop containing nucleoside triphosphate hydrolases"/>
    <property type="match status" value="1"/>
</dbReference>
<dbReference type="InterPro" id="IPR050093">
    <property type="entry name" value="ABC_SmlMolc_Importer"/>
</dbReference>
<evidence type="ECO:0000256" key="2">
    <source>
        <dbReference type="ARBA" id="ARBA00022741"/>
    </source>
</evidence>
<evidence type="ECO:0000256" key="1">
    <source>
        <dbReference type="ARBA" id="ARBA00022448"/>
    </source>
</evidence>
<organism evidence="5 6">
    <name type="scientific">Anaerocolumna aminovalerica</name>
    <dbReference type="NCBI Taxonomy" id="1527"/>
    <lineage>
        <taxon>Bacteria</taxon>
        <taxon>Bacillati</taxon>
        <taxon>Bacillota</taxon>
        <taxon>Clostridia</taxon>
        <taxon>Lachnospirales</taxon>
        <taxon>Lachnospiraceae</taxon>
        <taxon>Anaerocolumna</taxon>
    </lineage>
</organism>
<dbReference type="Pfam" id="PF00005">
    <property type="entry name" value="ABC_tran"/>
    <property type="match status" value="1"/>
</dbReference>
<keyword evidence="1" id="KW-0813">Transport</keyword>
<keyword evidence="3 5" id="KW-0067">ATP-binding</keyword>
<proteinExistence type="predicted"/>
<dbReference type="PANTHER" id="PTHR42781">
    <property type="entry name" value="SPERMIDINE/PUTRESCINE IMPORT ATP-BINDING PROTEIN POTA"/>
    <property type="match status" value="1"/>
</dbReference>
<dbReference type="InterPro" id="IPR003439">
    <property type="entry name" value="ABC_transporter-like_ATP-bd"/>
</dbReference>
<reference evidence="5 6" key="1">
    <citation type="submission" date="2016-10" db="EMBL/GenBank/DDBJ databases">
        <authorList>
            <person name="de Groot N.N."/>
        </authorList>
    </citation>
    <scope>NUCLEOTIDE SEQUENCE [LARGE SCALE GENOMIC DNA]</scope>
    <source>
        <strain evidence="5 6">DSM 1283</strain>
    </source>
</reference>
<dbReference type="RefSeq" id="WP_091685351.1">
    <property type="nucleotide sequence ID" value="NZ_BAABFM010000072.1"/>
</dbReference>
<dbReference type="EMBL" id="FOWD01000008">
    <property type="protein sequence ID" value="SFO06532.1"/>
    <property type="molecule type" value="Genomic_DNA"/>
</dbReference>
<evidence type="ECO:0000259" key="4">
    <source>
        <dbReference type="PROSITE" id="PS50893"/>
    </source>
</evidence>
<protein>
    <submittedName>
        <fullName evidence="5">Molybdate transport system ATP-binding protein</fullName>
    </submittedName>
</protein>
<dbReference type="Gene3D" id="3.40.50.300">
    <property type="entry name" value="P-loop containing nucleotide triphosphate hydrolases"/>
    <property type="match status" value="1"/>
</dbReference>
<evidence type="ECO:0000313" key="6">
    <source>
        <dbReference type="Proteomes" id="UP000198806"/>
    </source>
</evidence>